<dbReference type="EMBL" id="CADEPM010000005">
    <property type="protein sequence ID" value="CAB3406603.1"/>
    <property type="molecule type" value="Genomic_DNA"/>
</dbReference>
<comment type="subcellular location">
    <subcellularLocation>
        <location evidence="1 5">Membrane</location>
        <topology evidence="1 5">Multi-pass membrane protein</topology>
    </subcellularLocation>
</comment>
<name>A0A8S1EY76_9PELO</name>
<dbReference type="Proteomes" id="UP000494206">
    <property type="component" value="Unassembled WGS sequence"/>
</dbReference>
<comment type="caution">
    <text evidence="6">The sequence shown here is derived from an EMBL/GenBank/DDBJ whole genome shotgun (WGS) entry which is preliminary data.</text>
</comment>
<proteinExistence type="inferred from homology"/>
<feature type="transmembrane region" description="Helical" evidence="5">
    <location>
        <begin position="80"/>
        <end position="101"/>
    </location>
</feature>
<organism evidence="6 7">
    <name type="scientific">Caenorhabditis bovis</name>
    <dbReference type="NCBI Taxonomy" id="2654633"/>
    <lineage>
        <taxon>Eukaryota</taxon>
        <taxon>Metazoa</taxon>
        <taxon>Ecdysozoa</taxon>
        <taxon>Nematoda</taxon>
        <taxon>Chromadorea</taxon>
        <taxon>Rhabditida</taxon>
        <taxon>Rhabditina</taxon>
        <taxon>Rhabditomorpha</taxon>
        <taxon>Rhabditoidea</taxon>
        <taxon>Rhabditidae</taxon>
        <taxon>Peloderinae</taxon>
        <taxon>Caenorhabditis</taxon>
    </lineage>
</organism>
<evidence type="ECO:0000256" key="1">
    <source>
        <dbReference type="ARBA" id="ARBA00004141"/>
    </source>
</evidence>
<reference evidence="6 7" key="1">
    <citation type="submission" date="2020-04" db="EMBL/GenBank/DDBJ databases">
        <authorList>
            <person name="Laetsch R D."/>
            <person name="Stevens L."/>
            <person name="Kumar S."/>
            <person name="Blaxter L. M."/>
        </authorList>
    </citation>
    <scope>NUCLEOTIDE SEQUENCE [LARGE SCALE GENOMIC DNA]</scope>
</reference>
<dbReference type="Pfam" id="PF03208">
    <property type="entry name" value="PRA1"/>
    <property type="match status" value="1"/>
</dbReference>
<feature type="transmembrane region" description="Helical" evidence="5">
    <location>
        <begin position="136"/>
        <end position="156"/>
    </location>
</feature>
<evidence type="ECO:0000256" key="4">
    <source>
        <dbReference type="ARBA" id="ARBA00023136"/>
    </source>
</evidence>
<keyword evidence="3 5" id="KW-1133">Transmembrane helix</keyword>
<evidence type="ECO:0000256" key="3">
    <source>
        <dbReference type="ARBA" id="ARBA00022989"/>
    </source>
</evidence>
<gene>
    <name evidence="6" type="ORF">CBOVIS_LOCUS8657</name>
</gene>
<evidence type="ECO:0000313" key="7">
    <source>
        <dbReference type="Proteomes" id="UP000494206"/>
    </source>
</evidence>
<evidence type="ECO:0000256" key="2">
    <source>
        <dbReference type="ARBA" id="ARBA00022692"/>
    </source>
</evidence>
<dbReference type="GO" id="GO:0016020">
    <property type="term" value="C:membrane"/>
    <property type="evidence" value="ECO:0007669"/>
    <property type="project" value="UniProtKB-SubCell"/>
</dbReference>
<comment type="similarity">
    <text evidence="5">Belongs to the PRA1 family.</text>
</comment>
<protein>
    <recommendedName>
        <fullName evidence="5">PRA1 family protein</fullName>
    </recommendedName>
</protein>
<feature type="transmembrane region" description="Helical" evidence="5">
    <location>
        <begin position="113"/>
        <end position="130"/>
    </location>
</feature>
<keyword evidence="2 5" id="KW-0812">Transmembrane</keyword>
<dbReference type="OrthoDB" id="18213at2759"/>
<sequence length="192" mass="21918">MASKADNNASSQNIQLGHGLEVPPFRSVNEFLLETDRYERPSFNDLKKWNNRIISNLLYFQSNYFVTLVGLFLLQSLWNSMDICIGLFAILLVIATLIFTISNDPNLNKIRSDHPLITLGAIIVVFYFFVHVINSVFVVLFAFLFPLFLILLHASFRLRGIANRLANNMERHGIRTTVMGKILERTGISVQL</sequence>
<feature type="transmembrane region" description="Helical" evidence="5">
    <location>
        <begin position="57"/>
        <end position="74"/>
    </location>
</feature>
<keyword evidence="4 5" id="KW-0472">Membrane</keyword>
<keyword evidence="7" id="KW-1185">Reference proteome</keyword>
<accession>A0A8S1EY76</accession>
<evidence type="ECO:0000256" key="5">
    <source>
        <dbReference type="RuleBase" id="RU363107"/>
    </source>
</evidence>
<evidence type="ECO:0000313" key="6">
    <source>
        <dbReference type="EMBL" id="CAB3406603.1"/>
    </source>
</evidence>
<dbReference type="AlphaFoldDB" id="A0A8S1EY76"/>
<dbReference type="InterPro" id="IPR004895">
    <property type="entry name" value="Prenylated_rab_accept_PRA1"/>
</dbReference>
<dbReference type="PANTHER" id="PTHR12859">
    <property type="entry name" value="PRA1 PROTEIN"/>
    <property type="match status" value="1"/>
</dbReference>
<dbReference type="PANTHER" id="PTHR12859:SF0">
    <property type="entry name" value="PRA1 FAMILY PROTEIN"/>
    <property type="match status" value="1"/>
</dbReference>